<reference evidence="2" key="1">
    <citation type="submission" date="2021-02" db="EMBL/GenBank/DDBJ databases">
        <authorList>
            <person name="Nowell W R."/>
        </authorList>
    </citation>
    <scope>NUCLEOTIDE SEQUENCE</scope>
</reference>
<sequence length="112" mass="12553">MGSLLNNRRFITSHLNTDTNKRDCLFRAISYVVIRAEKMKNASKGDHGPAVRAIEIDAKARVLSIKCQLPLEIAATPVHLEKIALKLDIRLACYIVQENTGLIKTFYTNADL</sequence>
<proteinExistence type="predicted"/>
<organism evidence="2 3">
    <name type="scientific">Rotaria magnacalcarata</name>
    <dbReference type="NCBI Taxonomy" id="392030"/>
    <lineage>
        <taxon>Eukaryota</taxon>
        <taxon>Metazoa</taxon>
        <taxon>Spiralia</taxon>
        <taxon>Gnathifera</taxon>
        <taxon>Rotifera</taxon>
        <taxon>Eurotatoria</taxon>
        <taxon>Bdelloidea</taxon>
        <taxon>Philodinida</taxon>
        <taxon>Philodinidae</taxon>
        <taxon>Rotaria</taxon>
    </lineage>
</organism>
<dbReference type="EMBL" id="CAJOBF010015661">
    <property type="protein sequence ID" value="CAF4349024.1"/>
    <property type="molecule type" value="Genomic_DNA"/>
</dbReference>
<accession>A0A820KUY8</accession>
<dbReference type="Proteomes" id="UP000663887">
    <property type="component" value="Unassembled WGS sequence"/>
</dbReference>
<gene>
    <name evidence="2" type="ORF">UXM345_LOCUS35905</name>
    <name evidence="1" type="ORF">XDN619_LOCUS23480</name>
</gene>
<evidence type="ECO:0000313" key="1">
    <source>
        <dbReference type="EMBL" id="CAF2124783.1"/>
    </source>
</evidence>
<feature type="non-terminal residue" evidence="2">
    <location>
        <position position="1"/>
    </location>
</feature>
<comment type="caution">
    <text evidence="2">The sequence shown here is derived from an EMBL/GenBank/DDBJ whole genome shotgun (WGS) entry which is preliminary data.</text>
</comment>
<evidence type="ECO:0000313" key="3">
    <source>
        <dbReference type="Proteomes" id="UP000663842"/>
    </source>
</evidence>
<feature type="non-terminal residue" evidence="2">
    <location>
        <position position="112"/>
    </location>
</feature>
<evidence type="ECO:0000313" key="2">
    <source>
        <dbReference type="EMBL" id="CAF4349024.1"/>
    </source>
</evidence>
<dbReference type="EMBL" id="CAJNRG010010731">
    <property type="protein sequence ID" value="CAF2124783.1"/>
    <property type="molecule type" value="Genomic_DNA"/>
</dbReference>
<name>A0A820KUY8_9BILA</name>
<dbReference type="AlphaFoldDB" id="A0A820KUY8"/>
<dbReference type="Proteomes" id="UP000663842">
    <property type="component" value="Unassembled WGS sequence"/>
</dbReference>
<protein>
    <submittedName>
        <fullName evidence="2">Uncharacterized protein</fullName>
    </submittedName>
</protein>